<gene>
    <name evidence="1" type="ORF">LRAMOSA02489</name>
</gene>
<name>A0A077WT10_9FUNG</name>
<proteinExistence type="predicted"/>
<evidence type="ECO:0000313" key="1">
    <source>
        <dbReference type="EMBL" id="CDS09812.1"/>
    </source>
</evidence>
<protein>
    <submittedName>
        <fullName evidence="1">Uncharacterized protein</fullName>
    </submittedName>
</protein>
<dbReference type="AlphaFoldDB" id="A0A077WT10"/>
<accession>A0A077WT10</accession>
<organism evidence="1">
    <name type="scientific">Lichtheimia ramosa</name>
    <dbReference type="NCBI Taxonomy" id="688394"/>
    <lineage>
        <taxon>Eukaryota</taxon>
        <taxon>Fungi</taxon>
        <taxon>Fungi incertae sedis</taxon>
        <taxon>Mucoromycota</taxon>
        <taxon>Mucoromycotina</taxon>
        <taxon>Mucoromycetes</taxon>
        <taxon>Mucorales</taxon>
        <taxon>Lichtheimiaceae</taxon>
        <taxon>Lichtheimia</taxon>
    </lineage>
</organism>
<dbReference type="EMBL" id="LK023335">
    <property type="protein sequence ID" value="CDS09812.1"/>
    <property type="molecule type" value="Genomic_DNA"/>
</dbReference>
<sequence length="124" mass="13916">MQAVGQKGKERWDKALNIVDFDVGDYVKLTHEGRHGLEPQYKGLYVVIGKNKDFGTYKLETLQGQPLASWIHVDRLAKVTRNQLLHGLTQLPLVQNGVYHLTMNKSTSLLTKGLGGVQCHGYGW</sequence>
<reference evidence="1" key="1">
    <citation type="journal article" date="2014" name="Genome Announc.">
        <title>De novo whole-genome sequence and genome annotation of Lichtheimia ramosa.</title>
        <authorList>
            <person name="Linde J."/>
            <person name="Schwartze V."/>
            <person name="Binder U."/>
            <person name="Lass-Florl C."/>
            <person name="Voigt K."/>
            <person name="Horn F."/>
        </authorList>
    </citation>
    <scope>NUCLEOTIDE SEQUENCE</scope>
    <source>
        <strain evidence="1">JMRC FSU:6197</strain>
    </source>
</reference>
<dbReference type="OrthoDB" id="2280149at2759"/>